<protein>
    <submittedName>
        <fullName evidence="7">Uncharacterized protein</fullName>
    </submittedName>
</protein>
<evidence type="ECO:0000256" key="2">
    <source>
        <dbReference type="ARBA" id="ARBA00022821"/>
    </source>
</evidence>
<evidence type="ECO:0000313" key="7">
    <source>
        <dbReference type="EnsemblPlants" id="ORUFI12G14830.1"/>
    </source>
</evidence>
<feature type="domain" description="NB-ARC" evidence="4">
    <location>
        <begin position="284"/>
        <end position="437"/>
    </location>
</feature>
<dbReference type="PANTHER" id="PTHR36766">
    <property type="entry name" value="PLANT BROAD-SPECTRUM MILDEW RESISTANCE PROTEIN RPW8"/>
    <property type="match status" value="1"/>
</dbReference>
<dbReference type="Gene3D" id="3.80.10.10">
    <property type="entry name" value="Ribonuclease Inhibitor"/>
    <property type="match status" value="5"/>
</dbReference>
<dbReference type="GO" id="GO:0043531">
    <property type="term" value="F:ADP binding"/>
    <property type="evidence" value="ECO:0007669"/>
    <property type="project" value="InterPro"/>
</dbReference>
<feature type="domain" description="Disease resistance protein winged helix" evidence="5">
    <location>
        <begin position="495"/>
        <end position="561"/>
    </location>
</feature>
<evidence type="ECO:0000256" key="3">
    <source>
        <dbReference type="SAM" id="MobiDB-lite"/>
    </source>
</evidence>
<dbReference type="Pfam" id="PF25019">
    <property type="entry name" value="LRR_R13L1-DRL21"/>
    <property type="match status" value="1"/>
</dbReference>
<organism evidence="7 8">
    <name type="scientific">Oryza rufipogon</name>
    <name type="common">Brownbeard rice</name>
    <name type="synonym">Asian wild rice</name>
    <dbReference type="NCBI Taxonomy" id="4529"/>
    <lineage>
        <taxon>Eukaryota</taxon>
        <taxon>Viridiplantae</taxon>
        <taxon>Streptophyta</taxon>
        <taxon>Embryophyta</taxon>
        <taxon>Tracheophyta</taxon>
        <taxon>Spermatophyta</taxon>
        <taxon>Magnoliopsida</taxon>
        <taxon>Liliopsida</taxon>
        <taxon>Poales</taxon>
        <taxon>Poaceae</taxon>
        <taxon>BOP clade</taxon>
        <taxon>Oryzoideae</taxon>
        <taxon>Oryzeae</taxon>
        <taxon>Oryzinae</taxon>
        <taxon>Oryza</taxon>
    </lineage>
</organism>
<dbReference type="InterPro" id="IPR032675">
    <property type="entry name" value="LRR_dom_sf"/>
</dbReference>
<sequence>MGGTAPPAGEARSARVGNAGDGALSATPRPPGIGVWGMGGSKPVDWCDEEPERRRAQRRRTRPAAASVALAPPRPSLQDFAFSSSEHALSSMVEAAAIAFAKSSAVFVGKKVAETVISYVVNKALDRLPLENEDLKTKLKSKLSKTQAMLYGITLQEIQDNQGLVEWLWQFRDAIQEAEDALDELDFFDLEKVCNRKAESSSSLVPKFMRLQLSVSSNNSNSSRKNLKNALMRLESVFDDAANFRVVTGHGLHTSPQRNEGRIQDTTNRNETTRVLATPVFGRQKEKDEIIEWLGVEAPGRDSKLSVCAIVGGGGMGKTSLAQLVCQDKKVQDHFGDMIIWVHVPKRFEPVVLVARMLESINRNRVTASSLDILQLDLTKELVTKRFLLVLDDAWEDGENELWGQFLSPLRNIIAPMGGRILLTTRMGSVADAVKRQMPSNEYKCVVLGGLDHRDIMQILNHHVPPNEDLELRSVAEWIVHNLEGCPFVAKVIGQMEELTEMWVSSGLILQSTKGNSGQEKIAREHFNILLKKSFFSLIPRELHPDPSTDYYVMHDLIYELSCLVSSEEFSTFKVTKCNTADVSERVRHLYIEGINSEAINVISKSKYLRTLIIANEEWPLKAGLADNLKKAMKGITSLRLLKFDGHGWFDINDAIAELKHLRYICMSATNKSNLNKLFKLFHLEVLKLLKIEGEEQASVSDLCNLANLQKLYLPKPALSRVPHIGRLTNLRELNGLSVKKEEGHKISELKDLKNLRKVFVFDVENVSNCSEASLAELSNKNDMELLSLEWSNQHNRINERILDTVVPYKRIRHLRISGYKGVLPPLWIRRKVLTKLVRLKIVGCPKWDDLPSFASLSSLKHVLLEDLPNLKCIGGPDGDGLPPFLVTLVVKECLELLNLPHLPYSLKHLGINKVGISCLPTSSQMALQNVSTVDPQLCSLHVDSCPNLLSFGSCIVEEQHYKALTSLKVIGCSMLEKLPSEEHFRRISTMESIEILQCQSLSTLGGLGALASLKILKIQQCTHLTATSSGIPVAPAMRSSLVLDTLEIDDHLLLLQNPFRNFCLTRRLVSNGSEMLELPQEWLLQNSSQLEHIEINNANLLRSLPSTMDTLHSLRSLVLCNAPLLETLPAMPPNLWALQISGCCTRLKVGCKTNGSEWEKILPIHKAREYSISPLEEKMVPNSSGLIWQAGRRGWHLASICHLCSRGEETLLTSFKVVLTHKKCASIRGWLGLCCSTPMESLPSWWCDARKAIKKRDRRAFDAGIILVTWLIWKQRNARVFEGHTVLPVNLCAAIEDEWKLLFHCGSPLLFQLCRQPHLRATAEALDRAEEASQVRSQMSSNRCYKRDPRKMTASGQNFLDLTSLDKGLLEKQQYLQSLKTLLVRHCENLRHLPANGLTELHHLTSLEIVACPMLRNVEAKGNLWPMSLKKLDINPCGHIEDSVLMSLQDLTSLRNWVKIKDIAHVDMKAYSEDSSDDDDKIQYFDDSTTNPSPRFVSPIAARVPDQMGYGVMPTGLSSGFDMRP</sequence>
<dbReference type="Gramene" id="ORUFI12G14830.1">
    <property type="protein sequence ID" value="ORUFI12G14830.1"/>
    <property type="gene ID" value="ORUFI12G14830"/>
</dbReference>
<feature type="domain" description="R13L1/DRL21-like LRR repeat region" evidence="6">
    <location>
        <begin position="747"/>
        <end position="867"/>
    </location>
</feature>
<reference evidence="7" key="2">
    <citation type="submission" date="2015-06" db="UniProtKB">
        <authorList>
            <consortium name="EnsemblPlants"/>
        </authorList>
    </citation>
    <scope>IDENTIFICATION</scope>
</reference>
<dbReference type="STRING" id="4529.A0A0E0RHU6"/>
<proteinExistence type="predicted"/>
<dbReference type="InterPro" id="IPR058922">
    <property type="entry name" value="WHD_DRP"/>
</dbReference>
<evidence type="ECO:0000259" key="6">
    <source>
        <dbReference type="Pfam" id="PF25019"/>
    </source>
</evidence>
<dbReference type="Pfam" id="PF23559">
    <property type="entry name" value="WHD_DRP"/>
    <property type="match status" value="1"/>
</dbReference>
<dbReference type="Proteomes" id="UP000008022">
    <property type="component" value="Unassembled WGS sequence"/>
</dbReference>
<evidence type="ECO:0000259" key="4">
    <source>
        <dbReference type="Pfam" id="PF00931"/>
    </source>
</evidence>
<evidence type="ECO:0000256" key="1">
    <source>
        <dbReference type="ARBA" id="ARBA00022614"/>
    </source>
</evidence>
<accession>A0A0E0RHU6</accession>
<feature type="region of interest" description="Disordered" evidence="3">
    <location>
        <begin position="1474"/>
        <end position="1498"/>
    </location>
</feature>
<dbReference type="Pfam" id="PF00931">
    <property type="entry name" value="NB-ARC"/>
    <property type="match status" value="1"/>
</dbReference>
<name>A0A0E0RHU6_ORYRU</name>
<dbReference type="Gene3D" id="3.40.50.300">
    <property type="entry name" value="P-loop containing nucleotide triphosphate hydrolases"/>
    <property type="match status" value="1"/>
</dbReference>
<keyword evidence="2" id="KW-0611">Plant defense</keyword>
<dbReference type="InterPro" id="IPR027417">
    <property type="entry name" value="P-loop_NTPase"/>
</dbReference>
<evidence type="ECO:0000313" key="8">
    <source>
        <dbReference type="Proteomes" id="UP000008022"/>
    </source>
</evidence>
<dbReference type="InterPro" id="IPR056789">
    <property type="entry name" value="LRR_R13L1-DRL21"/>
</dbReference>
<keyword evidence="1" id="KW-0433">Leucine-rich repeat</keyword>
<keyword evidence="8" id="KW-1185">Reference proteome</keyword>
<dbReference type="EnsemblPlants" id="ORUFI12G14830.1">
    <property type="protein sequence ID" value="ORUFI12G14830.1"/>
    <property type="gene ID" value="ORUFI12G14830"/>
</dbReference>
<dbReference type="eggNOG" id="KOG4658">
    <property type="taxonomic scope" value="Eukaryota"/>
</dbReference>
<dbReference type="InterPro" id="IPR002182">
    <property type="entry name" value="NB-ARC"/>
</dbReference>
<dbReference type="SUPFAM" id="SSF52058">
    <property type="entry name" value="L domain-like"/>
    <property type="match status" value="1"/>
</dbReference>
<feature type="region of interest" description="Disordered" evidence="3">
    <location>
        <begin position="1"/>
        <end position="68"/>
    </location>
</feature>
<dbReference type="SUPFAM" id="SSF52047">
    <property type="entry name" value="RNI-like"/>
    <property type="match status" value="1"/>
</dbReference>
<dbReference type="PRINTS" id="PR00364">
    <property type="entry name" value="DISEASERSIST"/>
</dbReference>
<reference evidence="8" key="1">
    <citation type="submission" date="2013-06" db="EMBL/GenBank/DDBJ databases">
        <authorList>
            <person name="Zhao Q."/>
        </authorList>
    </citation>
    <scope>NUCLEOTIDE SEQUENCE</scope>
    <source>
        <strain evidence="8">cv. W1943</strain>
    </source>
</reference>
<dbReference type="PANTHER" id="PTHR36766:SF64">
    <property type="entry name" value="OS12G0206100 PROTEIN"/>
    <property type="match status" value="1"/>
</dbReference>
<evidence type="ECO:0000259" key="5">
    <source>
        <dbReference type="Pfam" id="PF23559"/>
    </source>
</evidence>
<dbReference type="SUPFAM" id="SSF52540">
    <property type="entry name" value="P-loop containing nucleoside triphosphate hydrolases"/>
    <property type="match status" value="1"/>
</dbReference>